<evidence type="ECO:0000256" key="3">
    <source>
        <dbReference type="ARBA" id="ARBA00005046"/>
    </source>
</evidence>
<dbReference type="GO" id="GO:0006777">
    <property type="term" value="P:Mo-molybdopterin cofactor biosynthetic process"/>
    <property type="evidence" value="ECO:0007669"/>
    <property type="project" value="UniProtKB-UniRule"/>
</dbReference>
<evidence type="ECO:0000256" key="4">
    <source>
        <dbReference type="ARBA" id="ARBA00010763"/>
    </source>
</evidence>
<dbReference type="RefSeq" id="WP_015110008.1">
    <property type="nucleotide sequence ID" value="NC_019675.1"/>
</dbReference>
<keyword evidence="8 11" id="KW-0460">Magnesium</keyword>
<gene>
    <name evidence="13" type="ordered locus">Cyagr_2464</name>
</gene>
<dbReference type="InterPro" id="IPR001453">
    <property type="entry name" value="MoaB/Mog_dom"/>
</dbReference>
<dbReference type="Gene3D" id="2.40.340.10">
    <property type="entry name" value="MoeA, C-terminal, domain IV"/>
    <property type="match status" value="1"/>
</dbReference>
<dbReference type="InterPro" id="IPR036135">
    <property type="entry name" value="MoeA_linker/N_sf"/>
</dbReference>
<dbReference type="Gene3D" id="2.170.190.11">
    <property type="entry name" value="Molybdopterin biosynthesis moea protein, domain 3"/>
    <property type="match status" value="1"/>
</dbReference>
<dbReference type="PANTHER" id="PTHR10192">
    <property type="entry name" value="MOLYBDOPTERIN BIOSYNTHESIS PROTEIN"/>
    <property type="match status" value="1"/>
</dbReference>
<evidence type="ECO:0000256" key="2">
    <source>
        <dbReference type="ARBA" id="ARBA00002901"/>
    </source>
</evidence>
<evidence type="ECO:0000256" key="8">
    <source>
        <dbReference type="ARBA" id="ARBA00022842"/>
    </source>
</evidence>
<dbReference type="InterPro" id="IPR036425">
    <property type="entry name" value="MoaB/Mog-like_dom_sf"/>
</dbReference>
<keyword evidence="5 11" id="KW-0500">Molybdenum</keyword>
<reference evidence="14" key="1">
    <citation type="journal article" date="2013" name="Proc. Natl. Acad. Sci. U.S.A.">
        <title>Improving the coverage of the cyanobacterial phylum using diversity-driven genome sequencing.</title>
        <authorList>
            <person name="Shih P.M."/>
            <person name="Wu D."/>
            <person name="Latifi A."/>
            <person name="Axen S.D."/>
            <person name="Fewer D.P."/>
            <person name="Talla E."/>
            <person name="Calteau A."/>
            <person name="Cai F."/>
            <person name="Tandeau de Marsac N."/>
            <person name="Rippka R."/>
            <person name="Herdman M."/>
            <person name="Sivonen K."/>
            <person name="Coursin T."/>
            <person name="Laurent T."/>
            <person name="Goodwin L."/>
            <person name="Nolan M."/>
            <person name="Davenport K.W."/>
            <person name="Han C.S."/>
            <person name="Rubin E.M."/>
            <person name="Eisen J.A."/>
            <person name="Woyke T."/>
            <person name="Gugger M."/>
            <person name="Kerfeld C.A."/>
        </authorList>
    </citation>
    <scope>NUCLEOTIDE SEQUENCE [LARGE SCALE GENOMIC DNA]</scope>
    <source>
        <strain evidence="14">ATCC 27147 / PCC 6307</strain>
    </source>
</reference>
<dbReference type="InterPro" id="IPR036688">
    <property type="entry name" value="MoeA_C_domain_IV_sf"/>
</dbReference>
<dbReference type="AlphaFoldDB" id="K9P8W9"/>
<dbReference type="GO" id="GO:0005829">
    <property type="term" value="C:cytosol"/>
    <property type="evidence" value="ECO:0007669"/>
    <property type="project" value="TreeGrafter"/>
</dbReference>
<dbReference type="EMBL" id="CP003495">
    <property type="protein sequence ID" value="AFY29570.1"/>
    <property type="molecule type" value="Genomic_DNA"/>
</dbReference>
<dbReference type="UniPathway" id="UPA00344"/>
<accession>K9P8W9</accession>
<comment type="cofactor">
    <cofactor evidence="1 11">
        <name>Mg(2+)</name>
        <dbReference type="ChEBI" id="CHEBI:18420"/>
    </cofactor>
</comment>
<sequence length="418" mass="43545">MAEPFPREGLPLEEARRRVLAAITPLTGRERLPLARCLGRVSAEPVRAPEAVPGFRASIMDGYAIADAEAPSPGRRWWLVGRSAPGAPYGAVLAEGEAIRILTGAPLPEGALRVLPQELVRPESLGEAAGTDSLVLTGEAGPNPWIRAPEEEAAAGDELLPAGVRLGAAALGRLASCGVAALEVSVQPRVGLLISGDELVEAGAARGPGQIWESNGTLLRALLERLGYPVSEQRVVADDPAALRQALRELADRCDVVVSTGGVSAGDSDWVRPLLAELGEVGFWKLFLKPGRPFAFGRLGSCPFFGLPGNPVAAAVTALQLLWPALQQLEGGEVVLLPRLKVRLASALKRGAGRPELARARLAVAGDGALLAQVEGSQASSRIGSLQGADLLLEIPAEAGALAAGTELWAQLLRLPLL</sequence>
<feature type="domain" description="MoaB/Mog" evidence="12">
    <location>
        <begin position="191"/>
        <end position="328"/>
    </location>
</feature>
<evidence type="ECO:0000256" key="9">
    <source>
        <dbReference type="ARBA" id="ARBA00023150"/>
    </source>
</evidence>
<comment type="similarity">
    <text evidence="4 11">Belongs to the MoeA family.</text>
</comment>
<comment type="function">
    <text evidence="2 11">Catalyzes the insertion of molybdate into adenylated molybdopterin with the concomitant release of AMP.</text>
</comment>
<name>K9P8W9_CYAGP</name>
<evidence type="ECO:0000256" key="10">
    <source>
        <dbReference type="ARBA" id="ARBA00047317"/>
    </source>
</evidence>
<dbReference type="InterPro" id="IPR005110">
    <property type="entry name" value="MoeA_linker/N"/>
</dbReference>
<dbReference type="SMART" id="SM00852">
    <property type="entry name" value="MoCF_biosynth"/>
    <property type="match status" value="1"/>
</dbReference>
<dbReference type="KEGG" id="cgc:Cyagr_2464"/>
<dbReference type="GO" id="GO:0061599">
    <property type="term" value="F:molybdopterin molybdotransferase activity"/>
    <property type="evidence" value="ECO:0007669"/>
    <property type="project" value="UniProtKB-UniRule"/>
</dbReference>
<dbReference type="Pfam" id="PF03453">
    <property type="entry name" value="MoeA_N"/>
    <property type="match status" value="1"/>
</dbReference>
<dbReference type="SUPFAM" id="SSF63867">
    <property type="entry name" value="MoeA C-terminal domain-like"/>
    <property type="match status" value="1"/>
</dbReference>
<dbReference type="OrthoDB" id="9804758at2"/>
<dbReference type="Gene3D" id="3.90.105.10">
    <property type="entry name" value="Molybdopterin biosynthesis moea protein, domain 2"/>
    <property type="match status" value="1"/>
</dbReference>
<dbReference type="PATRIC" id="fig|292564.3.peg.2340"/>
<dbReference type="STRING" id="292564.Cyagr_2464"/>
<dbReference type="InterPro" id="IPR005111">
    <property type="entry name" value="MoeA_C_domain_IV"/>
</dbReference>
<protein>
    <recommendedName>
        <fullName evidence="11">Molybdopterin molybdenumtransferase</fullName>
        <ecNumber evidence="11">2.10.1.1</ecNumber>
    </recommendedName>
</protein>
<dbReference type="FunFam" id="3.40.980.10:FF:000004">
    <property type="entry name" value="Molybdopterin molybdenumtransferase"/>
    <property type="match status" value="1"/>
</dbReference>
<dbReference type="InterPro" id="IPR038987">
    <property type="entry name" value="MoeA-like"/>
</dbReference>
<dbReference type="Pfam" id="PF03454">
    <property type="entry name" value="MoeA_C"/>
    <property type="match status" value="1"/>
</dbReference>
<keyword evidence="9 11" id="KW-0501">Molybdenum cofactor biosynthesis</keyword>
<dbReference type="GO" id="GO:0046872">
    <property type="term" value="F:metal ion binding"/>
    <property type="evidence" value="ECO:0007669"/>
    <property type="project" value="UniProtKB-UniRule"/>
</dbReference>
<dbReference type="CDD" id="cd00887">
    <property type="entry name" value="MoeA"/>
    <property type="match status" value="1"/>
</dbReference>
<evidence type="ECO:0000256" key="1">
    <source>
        <dbReference type="ARBA" id="ARBA00001946"/>
    </source>
</evidence>
<dbReference type="InterPro" id="IPR008284">
    <property type="entry name" value="MoCF_biosynth_CS"/>
</dbReference>
<dbReference type="EC" id="2.10.1.1" evidence="11"/>
<keyword evidence="7 11" id="KW-0479">Metal-binding</keyword>
<comment type="pathway">
    <text evidence="3 11">Cofactor biosynthesis; molybdopterin biosynthesis.</text>
</comment>
<dbReference type="Proteomes" id="UP000010388">
    <property type="component" value="Chromosome"/>
</dbReference>
<evidence type="ECO:0000256" key="11">
    <source>
        <dbReference type="RuleBase" id="RU365090"/>
    </source>
</evidence>
<evidence type="ECO:0000256" key="5">
    <source>
        <dbReference type="ARBA" id="ARBA00022505"/>
    </source>
</evidence>
<dbReference type="PANTHER" id="PTHR10192:SF5">
    <property type="entry name" value="GEPHYRIN"/>
    <property type="match status" value="1"/>
</dbReference>
<dbReference type="SUPFAM" id="SSF63882">
    <property type="entry name" value="MoeA N-terminal region -like"/>
    <property type="match status" value="1"/>
</dbReference>
<evidence type="ECO:0000259" key="12">
    <source>
        <dbReference type="SMART" id="SM00852"/>
    </source>
</evidence>
<dbReference type="eggNOG" id="COG0303">
    <property type="taxonomic scope" value="Bacteria"/>
</dbReference>
<comment type="catalytic activity">
    <reaction evidence="10">
        <text>adenylyl-molybdopterin + molybdate = Mo-molybdopterin + AMP + H(+)</text>
        <dbReference type="Rhea" id="RHEA:35047"/>
        <dbReference type="ChEBI" id="CHEBI:15378"/>
        <dbReference type="ChEBI" id="CHEBI:36264"/>
        <dbReference type="ChEBI" id="CHEBI:62727"/>
        <dbReference type="ChEBI" id="CHEBI:71302"/>
        <dbReference type="ChEBI" id="CHEBI:456215"/>
        <dbReference type="EC" id="2.10.1.1"/>
    </reaction>
</comment>
<dbReference type="HOGENOM" id="CLU_010186_7_1_3"/>
<proteinExistence type="inferred from homology"/>
<evidence type="ECO:0000256" key="7">
    <source>
        <dbReference type="ARBA" id="ARBA00022723"/>
    </source>
</evidence>
<keyword evidence="6 11" id="KW-0808">Transferase</keyword>
<evidence type="ECO:0000256" key="6">
    <source>
        <dbReference type="ARBA" id="ARBA00022679"/>
    </source>
</evidence>
<organism evidence="13 14">
    <name type="scientific">Cyanobium gracile (strain ATCC 27147 / PCC 6307)</name>
    <dbReference type="NCBI Taxonomy" id="292564"/>
    <lineage>
        <taxon>Bacteria</taxon>
        <taxon>Bacillati</taxon>
        <taxon>Cyanobacteriota</taxon>
        <taxon>Cyanophyceae</taxon>
        <taxon>Synechococcales</taxon>
        <taxon>Prochlorococcaceae</taxon>
        <taxon>Cyanobium</taxon>
    </lineage>
</organism>
<dbReference type="Gene3D" id="3.40.980.10">
    <property type="entry name" value="MoaB/Mog-like domain"/>
    <property type="match status" value="1"/>
</dbReference>
<dbReference type="SUPFAM" id="SSF53218">
    <property type="entry name" value="Molybdenum cofactor biosynthesis proteins"/>
    <property type="match status" value="1"/>
</dbReference>
<dbReference type="NCBIfam" id="TIGR00177">
    <property type="entry name" value="molyb_syn"/>
    <property type="match status" value="1"/>
</dbReference>
<dbReference type="PROSITE" id="PS01079">
    <property type="entry name" value="MOCF_BIOSYNTHESIS_2"/>
    <property type="match status" value="1"/>
</dbReference>
<evidence type="ECO:0000313" key="14">
    <source>
        <dbReference type="Proteomes" id="UP000010388"/>
    </source>
</evidence>
<evidence type="ECO:0000313" key="13">
    <source>
        <dbReference type="EMBL" id="AFY29570.1"/>
    </source>
</evidence>
<dbReference type="Pfam" id="PF00994">
    <property type="entry name" value="MoCF_biosynth"/>
    <property type="match status" value="1"/>
</dbReference>